<dbReference type="PANTHER" id="PTHR42921">
    <property type="entry name" value="ACETOACETYL-COA SYNTHETASE"/>
    <property type="match status" value="1"/>
</dbReference>
<dbReference type="Proteomes" id="UP001583186">
    <property type="component" value="Unassembled WGS sequence"/>
</dbReference>
<name>A0ABR3Z8P8_9PEZI</name>
<dbReference type="InterPro" id="IPR020845">
    <property type="entry name" value="AMP-binding_CS"/>
</dbReference>
<dbReference type="NCBIfam" id="TIGR01217">
    <property type="entry name" value="ac_ac_CoA_syn"/>
    <property type="match status" value="1"/>
</dbReference>
<dbReference type="InterPro" id="IPR005914">
    <property type="entry name" value="Acac_CoA_synth"/>
</dbReference>
<comment type="similarity">
    <text evidence="1">Belongs to the ATP-dependent AMP-binding enzyme family.</text>
</comment>
<proteinExistence type="inferred from homology"/>
<protein>
    <recommendedName>
        <fullName evidence="6">Acetoacetyl-CoA synthase</fullName>
    </recommendedName>
</protein>
<evidence type="ECO:0000313" key="5">
    <source>
        <dbReference type="Proteomes" id="UP001583186"/>
    </source>
</evidence>
<dbReference type="PANTHER" id="PTHR42921:SF4">
    <property type="entry name" value="ACETOACETYL-COA SYNTHASE (AFU_ORTHOLOGUE AFUA_8G04770)"/>
    <property type="match status" value="1"/>
</dbReference>
<comment type="caution">
    <text evidence="4">The sequence shown here is derived from an EMBL/GenBank/DDBJ whole genome shotgun (WGS) entry which is preliminary data.</text>
</comment>
<dbReference type="Gene3D" id="3.30.300.30">
    <property type="match status" value="1"/>
</dbReference>
<dbReference type="Pfam" id="PF16177">
    <property type="entry name" value="ACAS_N"/>
    <property type="match status" value="1"/>
</dbReference>
<dbReference type="InterPro" id="IPR045851">
    <property type="entry name" value="AMP-bd_C_sf"/>
</dbReference>
<evidence type="ECO:0000259" key="2">
    <source>
        <dbReference type="Pfam" id="PF00501"/>
    </source>
</evidence>
<dbReference type="Gene3D" id="3.40.50.12780">
    <property type="entry name" value="N-terminal domain of ligase-like"/>
    <property type="match status" value="1"/>
</dbReference>
<sequence length="702" mass="77184">MSSQTTGHELPRKLWTHPRPTETAMFRFMKQAEQDAQQLFPDYDALYQWSIQHPSAFWRSVLAFFPIVYSGTVPDPVVDEHARIDTVPKWFSGVQLNFAENILFTGTVSGARSCPCPGKEDDKIACTEVREDTPHEPVHITWAALRERVGRLEQAMKAQGIRKGDRVAVVGSVCTNTLVVFLATTALGGIFSSNSTDLGPAAILDRLLQIQPKLLFVEDYAVYKGATIDLRPKTAALVAGLRRDPEFQGAVVSPRFAEAADLLAVPLCQTWDAYVAKAPSALLVFEPMDFAAPMIILYSSGTTGQAKCIAHSVGGIVLSGHKESTLHRLVDHTSTQLQFTTTSWMMYLSAVQLMLTGARLVMYDGHPFTPDTTSLLRLAAQEQVTHLGISPRYLQTLQSGGIVPRRAFDLGHLQVVTSTGMVLSEALFAWFYDTAFPPSVLLANISGGTDIVAAFGTCSPLLPLYIGGCQCISLGMAVEAFDADGRPVPPGEAGELVCTRPFPTMPVRFWGDDNGIKNTKKNNNVGSRYFGSYFDKFANVWTHGDFISFHPHTRQVMMLGRADGVLNPSGVRFGSTEIYNVVDDEFADCIADSICVGQRRPHDTDERVILFVLMQPGKQFNRQLVQNIKQRIRARLSRRHVPSFVFQTPEIPVELPVKHIVSGRDIKPSSSLVNPGCLAFYYAFARDDVLGGKTGAGQMAHL</sequence>
<feature type="domain" description="Acetyl-coenzyme A synthetase N-terminal" evidence="3">
    <location>
        <begin position="43"/>
        <end position="101"/>
    </location>
</feature>
<dbReference type="InterPro" id="IPR042099">
    <property type="entry name" value="ANL_N_sf"/>
</dbReference>
<evidence type="ECO:0000259" key="3">
    <source>
        <dbReference type="Pfam" id="PF16177"/>
    </source>
</evidence>
<dbReference type="Pfam" id="PF00501">
    <property type="entry name" value="AMP-binding"/>
    <property type="match status" value="1"/>
</dbReference>
<feature type="domain" description="AMP-dependent synthetase/ligase" evidence="2">
    <location>
        <begin position="122"/>
        <end position="501"/>
    </location>
</feature>
<accession>A0ABR3Z8P8</accession>
<dbReference type="InterPro" id="IPR000873">
    <property type="entry name" value="AMP-dep_synth/lig_dom"/>
</dbReference>
<dbReference type="InterPro" id="IPR032387">
    <property type="entry name" value="ACAS_N"/>
</dbReference>
<evidence type="ECO:0000256" key="1">
    <source>
        <dbReference type="ARBA" id="ARBA00006432"/>
    </source>
</evidence>
<reference evidence="4 5" key="1">
    <citation type="journal article" date="2024" name="IMA Fungus">
        <title>IMA Genome - F19 : A genome assembly and annotation guide to empower mycologists, including annotated draft genome sequences of Ceratocystis pirilliformis, Diaporthe australafricana, Fusarium ophioides, Paecilomyces lecythidis, and Sporothrix stenoceras.</title>
        <authorList>
            <person name="Aylward J."/>
            <person name="Wilson A.M."/>
            <person name="Visagie C.M."/>
            <person name="Spraker J."/>
            <person name="Barnes I."/>
            <person name="Buitendag C."/>
            <person name="Ceriani C."/>
            <person name="Del Mar Angel L."/>
            <person name="du Plessis D."/>
            <person name="Fuchs T."/>
            <person name="Gasser K."/>
            <person name="Kramer D."/>
            <person name="Li W."/>
            <person name="Munsamy K."/>
            <person name="Piso A."/>
            <person name="Price J.L."/>
            <person name="Sonnekus B."/>
            <person name="Thomas C."/>
            <person name="van der Nest A."/>
            <person name="van Dijk A."/>
            <person name="van Heerden A."/>
            <person name="van Vuuren N."/>
            <person name="Yilmaz N."/>
            <person name="Duong T.A."/>
            <person name="van der Merwe N.A."/>
            <person name="Wingfield M.J."/>
            <person name="Wingfield B.D."/>
        </authorList>
    </citation>
    <scope>NUCLEOTIDE SEQUENCE [LARGE SCALE GENOMIC DNA]</scope>
    <source>
        <strain evidence="4 5">CMW 5346</strain>
    </source>
</reference>
<evidence type="ECO:0000313" key="4">
    <source>
        <dbReference type="EMBL" id="KAL1897031.1"/>
    </source>
</evidence>
<evidence type="ECO:0008006" key="6">
    <source>
        <dbReference type="Google" id="ProtNLM"/>
    </source>
</evidence>
<gene>
    <name evidence="4" type="ORF">Sste5346_004235</name>
</gene>
<organism evidence="4 5">
    <name type="scientific">Sporothrix stenoceras</name>
    <dbReference type="NCBI Taxonomy" id="5173"/>
    <lineage>
        <taxon>Eukaryota</taxon>
        <taxon>Fungi</taxon>
        <taxon>Dikarya</taxon>
        <taxon>Ascomycota</taxon>
        <taxon>Pezizomycotina</taxon>
        <taxon>Sordariomycetes</taxon>
        <taxon>Sordariomycetidae</taxon>
        <taxon>Ophiostomatales</taxon>
        <taxon>Ophiostomataceae</taxon>
        <taxon>Sporothrix</taxon>
    </lineage>
</organism>
<dbReference type="PROSITE" id="PS00455">
    <property type="entry name" value="AMP_BINDING"/>
    <property type="match status" value="1"/>
</dbReference>
<dbReference type="EMBL" id="JAWCUI010000020">
    <property type="protein sequence ID" value="KAL1897031.1"/>
    <property type="molecule type" value="Genomic_DNA"/>
</dbReference>
<dbReference type="SUPFAM" id="SSF56801">
    <property type="entry name" value="Acetyl-CoA synthetase-like"/>
    <property type="match status" value="1"/>
</dbReference>
<keyword evidence="5" id="KW-1185">Reference proteome</keyword>